<protein>
    <recommendedName>
        <fullName evidence="7">LTD domain-containing protein</fullName>
    </recommendedName>
</protein>
<keyword evidence="3 6" id="KW-0812">Transmembrane</keyword>
<dbReference type="GO" id="GO:0015081">
    <property type="term" value="F:sodium ion transmembrane transporter activity"/>
    <property type="evidence" value="ECO:0007669"/>
    <property type="project" value="InterPro"/>
</dbReference>
<feature type="transmembrane region" description="Helical" evidence="6">
    <location>
        <begin position="230"/>
        <end position="256"/>
    </location>
</feature>
<dbReference type="Proteomes" id="UP000297872">
    <property type="component" value="Unassembled WGS sequence"/>
</dbReference>
<dbReference type="EMBL" id="SGVY01000038">
    <property type="protein sequence ID" value="TFH77658.1"/>
    <property type="molecule type" value="Genomic_DNA"/>
</dbReference>
<sequence length="353" mass="40074">MKKLGLILSIGFITSLPTWSQGAKSIRITEVMTNNRTSIVDEYGAHKSWVELSNSSFTTYNIRGMFLTTDRRVLDKKMSPEERRKLMCPLPNNEPRTTLAGKKSVIIYDRYIWYEDSEETCPDCFPKGKGHFRWLSEGTGPFQLKLGLVPLKEIADAFHEKNNWIALYDGNAVDLIDSISIPWLAADQSYALTSDFKTWKICNLEETTPGYLPQPNGLSKPQILKKTDPYGVGIAVLSMGIVFSCLALLFIFFWAFGAYMKHKQRIARATEKHANLLYKTGKKTIEVTSEISHKTNVMLKDGLTTKGIDKEIYMAVISLALKEYLEDVHDIESGIITIKPKQTRWNAPNFNNK</sequence>
<evidence type="ECO:0000256" key="6">
    <source>
        <dbReference type="SAM" id="Phobius"/>
    </source>
</evidence>
<comment type="subcellular location">
    <subcellularLocation>
        <location evidence="1">Cell membrane</location>
    </subcellularLocation>
</comment>
<keyword evidence="9" id="KW-1185">Reference proteome</keyword>
<evidence type="ECO:0000313" key="8">
    <source>
        <dbReference type="EMBL" id="TFH77658.1"/>
    </source>
</evidence>
<dbReference type="PROSITE" id="PS51841">
    <property type="entry name" value="LTD"/>
    <property type="match status" value="1"/>
</dbReference>
<dbReference type="Pfam" id="PF04277">
    <property type="entry name" value="OAD_gamma"/>
    <property type="match status" value="1"/>
</dbReference>
<evidence type="ECO:0000256" key="5">
    <source>
        <dbReference type="ARBA" id="ARBA00023136"/>
    </source>
</evidence>
<dbReference type="GO" id="GO:0036376">
    <property type="term" value="P:sodium ion export across plasma membrane"/>
    <property type="evidence" value="ECO:0007669"/>
    <property type="project" value="InterPro"/>
</dbReference>
<evidence type="ECO:0000256" key="4">
    <source>
        <dbReference type="ARBA" id="ARBA00022989"/>
    </source>
</evidence>
<feature type="domain" description="LTD" evidence="7">
    <location>
        <begin position="18"/>
        <end position="185"/>
    </location>
</feature>
<evidence type="ECO:0000256" key="3">
    <source>
        <dbReference type="ARBA" id="ARBA00022692"/>
    </source>
</evidence>
<evidence type="ECO:0000259" key="7">
    <source>
        <dbReference type="PROSITE" id="PS51841"/>
    </source>
</evidence>
<gene>
    <name evidence="8" type="ORF">EXN75_12480</name>
</gene>
<dbReference type="InterPro" id="IPR005899">
    <property type="entry name" value="Na_pump_deCOase"/>
</dbReference>
<dbReference type="InterPro" id="IPR001322">
    <property type="entry name" value="Lamin_tail_dom"/>
</dbReference>
<evidence type="ECO:0000256" key="2">
    <source>
        <dbReference type="ARBA" id="ARBA00022475"/>
    </source>
</evidence>
<keyword evidence="4 6" id="KW-1133">Transmembrane helix</keyword>
<comment type="caution">
    <text evidence="8">The sequence shown here is derived from an EMBL/GenBank/DDBJ whole genome shotgun (WGS) entry which is preliminary data.</text>
</comment>
<dbReference type="GO" id="GO:0005886">
    <property type="term" value="C:plasma membrane"/>
    <property type="evidence" value="ECO:0007669"/>
    <property type="project" value="UniProtKB-SubCell"/>
</dbReference>
<keyword evidence="5 6" id="KW-0472">Membrane</keyword>
<evidence type="ECO:0000313" key="9">
    <source>
        <dbReference type="Proteomes" id="UP000297872"/>
    </source>
</evidence>
<dbReference type="AlphaFoldDB" id="A0A4Y8V9U0"/>
<reference evidence="8 9" key="1">
    <citation type="submission" date="2019-02" db="EMBL/GenBank/DDBJ databases">
        <title>Draft Genome Sequence of the Prevotella sp. BCRC 81118, Isolated from Human Feces.</title>
        <authorList>
            <person name="Huang C.-H."/>
        </authorList>
    </citation>
    <scope>NUCLEOTIDE SEQUENCE [LARGE SCALE GENOMIC DNA]</scope>
    <source>
        <strain evidence="8 9">BCRC 81118</strain>
    </source>
</reference>
<name>A0A4Y8V9U0_9BACT</name>
<keyword evidence="2" id="KW-1003">Cell membrane</keyword>
<dbReference type="OrthoDB" id="1446022at2"/>
<proteinExistence type="predicted"/>
<organism evidence="8 9">
    <name type="scientific">Segatella hominis</name>
    <dbReference type="NCBI Taxonomy" id="2518605"/>
    <lineage>
        <taxon>Bacteria</taxon>
        <taxon>Pseudomonadati</taxon>
        <taxon>Bacteroidota</taxon>
        <taxon>Bacteroidia</taxon>
        <taxon>Bacteroidales</taxon>
        <taxon>Prevotellaceae</taxon>
        <taxon>Segatella</taxon>
    </lineage>
</organism>
<evidence type="ECO:0000256" key="1">
    <source>
        <dbReference type="ARBA" id="ARBA00004236"/>
    </source>
</evidence>
<dbReference type="GeneID" id="302996094"/>
<accession>A0A4Y8V9U0</accession>
<dbReference type="RefSeq" id="WP_118116967.1">
    <property type="nucleotide sequence ID" value="NZ_SGVY01000038.1"/>
</dbReference>